<dbReference type="Proteomes" id="UP000076837">
    <property type="component" value="Unassembled WGS sequence"/>
</dbReference>
<dbReference type="AlphaFoldDB" id="A0A163JNN1"/>
<dbReference type="PANTHER" id="PTHR34706">
    <property type="entry name" value="SLR1338 PROTEIN"/>
    <property type="match status" value="1"/>
</dbReference>
<evidence type="ECO:0000313" key="2">
    <source>
        <dbReference type="EMBL" id="KZM26476.1"/>
    </source>
</evidence>
<comment type="caution">
    <text evidence="2">The sequence shown here is derived from an EMBL/GenBank/DDBJ whole genome shotgun (WGS) entry which is preliminary data.</text>
</comment>
<keyword evidence="3" id="KW-1185">Reference proteome</keyword>
<dbReference type="STRING" id="5454.A0A163JNN1"/>
<accession>A0A163JNN1</accession>
<dbReference type="PANTHER" id="PTHR34706:SF2">
    <property type="entry name" value="RFEF"/>
    <property type="match status" value="1"/>
</dbReference>
<feature type="compositionally biased region" description="Polar residues" evidence="1">
    <location>
        <begin position="172"/>
        <end position="182"/>
    </location>
</feature>
<sequence>MGLASKMAAANAASGYPPQGSAPQGGQGGYPGQQQYQAYPGQQGAAPPGQHRPWTSHRTVAATTFSHTMPLSSKMATSSGNYNAYQPTQYPVQPPNPYGQTPQVPGNPPLPLRPGSQAPPQSPYTQPPIPAPYGAPSSPYPQAQPGYNRPAPPPPGQPPQSPAFPPSPMSPYSGQAPQNQWSQPPPPQQYGQQQYGQQPYQQQGQWSQPPQPQYGQPPQQYGQQPYGQYGPPGGPGGPPPGQQYGAPPPPQGQGGFGGPQGGPPPLQQVQGSPAEVQAYKQLLQDCINEKGLQTFYPPGSPVLDQIAQQAAAKINQVIQRWRVQKEIANDIVKLALYDVVLYIDDSGSMQFEEEGSRIKDLRLILERVSFAATLFDADGISLRFMNTDLSGVRDQQGRPLQDGVASEAQIEQIMHGVQFKGLTPMGTSLRKKVIDEIILGRAAQGQLKKPVLVIAITDGQPAGEPQNAVFDTIRYAFDTLQQRYPQYGRGGVAFEFAQVGNDEAAKKFLGKLDEDPQIGPMVDCTSNYENEQEEMSRANPPVDLTPDLWIIKLLLGAIDRSYDSKDEKSNPAPGGYGAPPQQGYGQQQQYGGPPQGGQYGAPPPGQYGAPPGQQQYGQPPQGGQYGQPPQQGYGQQPGGYPPQGQPYGGQQQQQRPPQGGPGGPGGYPGQQQYGQAPPQGYPGGPGR</sequence>
<feature type="compositionally biased region" description="Low complexity" evidence="1">
    <location>
        <begin position="8"/>
        <end position="22"/>
    </location>
</feature>
<feature type="compositionally biased region" description="Low complexity" evidence="1">
    <location>
        <begin position="134"/>
        <end position="149"/>
    </location>
</feature>
<feature type="compositionally biased region" description="Low complexity" evidence="1">
    <location>
        <begin position="669"/>
        <end position="678"/>
    </location>
</feature>
<feature type="compositionally biased region" description="Low complexity" evidence="1">
    <location>
        <begin position="648"/>
        <end position="657"/>
    </location>
</feature>
<evidence type="ECO:0000313" key="3">
    <source>
        <dbReference type="Proteomes" id="UP000076837"/>
    </source>
</evidence>
<feature type="compositionally biased region" description="Pro residues" evidence="1">
    <location>
        <begin position="232"/>
        <end position="251"/>
    </location>
</feature>
<organism evidence="2 3">
    <name type="scientific">Didymella rabiei</name>
    <name type="common">Chickpea ascochyta blight fungus</name>
    <name type="synonym">Mycosphaerella rabiei</name>
    <dbReference type="NCBI Taxonomy" id="5454"/>
    <lineage>
        <taxon>Eukaryota</taxon>
        <taxon>Fungi</taxon>
        <taxon>Dikarya</taxon>
        <taxon>Ascomycota</taxon>
        <taxon>Pezizomycotina</taxon>
        <taxon>Dothideomycetes</taxon>
        <taxon>Pleosporomycetidae</taxon>
        <taxon>Pleosporales</taxon>
        <taxon>Pleosporineae</taxon>
        <taxon>Didymellaceae</taxon>
        <taxon>Ascochyta</taxon>
    </lineage>
</organism>
<name>A0A163JNN1_DIDRA</name>
<feature type="compositionally biased region" description="Low complexity" evidence="1">
    <location>
        <begin position="578"/>
        <end position="592"/>
    </location>
</feature>
<feature type="compositionally biased region" description="Pro residues" evidence="1">
    <location>
        <begin position="150"/>
        <end position="169"/>
    </location>
</feature>
<dbReference type="EMBL" id="JYNV01000103">
    <property type="protein sequence ID" value="KZM26476.1"/>
    <property type="molecule type" value="Genomic_DNA"/>
</dbReference>
<dbReference type="SUPFAM" id="SSF53300">
    <property type="entry name" value="vWA-like"/>
    <property type="match status" value="1"/>
</dbReference>
<feature type="compositionally biased region" description="Low complexity" evidence="1">
    <location>
        <begin position="189"/>
        <end position="229"/>
    </location>
</feature>
<protein>
    <recommendedName>
        <fullName evidence="4">VWFA domain-containing protein</fullName>
    </recommendedName>
</protein>
<feature type="compositionally biased region" description="Low complexity" evidence="1">
    <location>
        <begin position="606"/>
        <end position="634"/>
    </location>
</feature>
<dbReference type="InterPro" id="IPR036465">
    <property type="entry name" value="vWFA_dom_sf"/>
</dbReference>
<dbReference type="Gene3D" id="3.40.50.410">
    <property type="entry name" value="von Willebrand factor, type A domain"/>
    <property type="match status" value="1"/>
</dbReference>
<gene>
    <name evidence="2" type="ORF">ST47_g2356</name>
</gene>
<feature type="region of interest" description="Disordered" evidence="1">
    <location>
        <begin position="562"/>
        <end position="687"/>
    </location>
</feature>
<feature type="compositionally biased region" description="Pro residues" evidence="1">
    <location>
        <begin position="120"/>
        <end position="133"/>
    </location>
</feature>
<reference evidence="2 3" key="1">
    <citation type="journal article" date="2016" name="Sci. Rep.">
        <title>Draft genome sequencing and secretome analysis of fungal phytopathogen Ascochyta rabiei provides insight into the necrotrophic effector repertoire.</title>
        <authorList>
            <person name="Verma S."/>
            <person name="Gazara R.K."/>
            <person name="Nizam S."/>
            <person name="Parween S."/>
            <person name="Chattopadhyay D."/>
            <person name="Verma P.K."/>
        </authorList>
    </citation>
    <scope>NUCLEOTIDE SEQUENCE [LARGE SCALE GENOMIC DNA]</scope>
    <source>
        <strain evidence="2 3">ArDII</strain>
    </source>
</reference>
<feature type="compositionally biased region" description="Low complexity" evidence="1">
    <location>
        <begin position="32"/>
        <end position="49"/>
    </location>
</feature>
<evidence type="ECO:0008006" key="4">
    <source>
        <dbReference type="Google" id="ProtNLM"/>
    </source>
</evidence>
<feature type="region of interest" description="Disordered" evidence="1">
    <location>
        <begin position="1"/>
        <end position="273"/>
    </location>
</feature>
<proteinExistence type="predicted"/>
<feature type="compositionally biased region" description="Polar residues" evidence="1">
    <location>
        <begin position="56"/>
        <end position="91"/>
    </location>
</feature>
<evidence type="ECO:0000256" key="1">
    <source>
        <dbReference type="SAM" id="MobiDB-lite"/>
    </source>
</evidence>